<dbReference type="PANTHER" id="PTHR30547:SF0">
    <property type="entry name" value="BLR8175 PROTEIN"/>
    <property type="match status" value="1"/>
</dbReference>
<name>A0A199XSE3_9FLAO</name>
<evidence type="ECO:0000259" key="1">
    <source>
        <dbReference type="Pfam" id="PF17761"/>
    </source>
</evidence>
<evidence type="ECO:0000313" key="3">
    <source>
        <dbReference type="Proteomes" id="UP000093807"/>
    </source>
</evidence>
<accession>A0A199XSE3</accession>
<feature type="domain" description="YhcG N-terminal" evidence="1">
    <location>
        <begin position="9"/>
        <end position="118"/>
    </location>
</feature>
<dbReference type="PANTHER" id="PTHR30547">
    <property type="entry name" value="UNCHARACTERIZED PROTEIN YHCG-RELATED"/>
    <property type="match status" value="1"/>
</dbReference>
<sequence length="129" mass="15074">MHLQKQFLEITTLIANAKQKAYQAVNRELVSLYWNIGEYVSQQVEAKAWGKSVVSELSKFIQETEPNITGFSPQNIWRMKQFYETYNNLPKLSPLVREITWTNNLLLLPCKSIEEKAFESTGEYRKNVI</sequence>
<dbReference type="AlphaFoldDB" id="A0A199XSE3"/>
<dbReference type="OrthoDB" id="9801263at2"/>
<dbReference type="Proteomes" id="UP000093807">
    <property type="component" value="Unassembled WGS sequence"/>
</dbReference>
<keyword evidence="3" id="KW-1185">Reference proteome</keyword>
<protein>
    <recommendedName>
        <fullName evidence="1">YhcG N-terminal domain-containing protein</fullName>
    </recommendedName>
</protein>
<dbReference type="InterPro" id="IPR041527">
    <property type="entry name" value="YhcG_N"/>
</dbReference>
<comment type="caution">
    <text evidence="2">The sequence shown here is derived from an EMBL/GenBank/DDBJ whole genome shotgun (WGS) entry which is preliminary data.</text>
</comment>
<dbReference type="InterPro" id="IPR053148">
    <property type="entry name" value="PD-DEXK-like_domain"/>
</dbReference>
<evidence type="ECO:0000313" key="2">
    <source>
        <dbReference type="EMBL" id="OAZ04244.1"/>
    </source>
</evidence>
<gene>
    <name evidence="2" type="ORF">FLB_12380</name>
</gene>
<dbReference type="PATRIC" id="fig|29536.5.peg.1305"/>
<dbReference type="EMBL" id="JMTM01000035">
    <property type="protein sequence ID" value="OAZ04244.1"/>
    <property type="molecule type" value="Genomic_DNA"/>
</dbReference>
<reference evidence="2 3" key="1">
    <citation type="submission" date="2016-06" db="EMBL/GenBank/DDBJ databases">
        <title>Draft genome sequence of Flavobacterium succinicans strain DD5b.</title>
        <authorList>
            <person name="Poehlein A."/>
            <person name="Daniel R."/>
            <person name="Simeonova D.D."/>
        </authorList>
    </citation>
    <scope>NUCLEOTIDE SEQUENCE [LARGE SCALE GENOMIC DNA]</scope>
    <source>
        <strain evidence="2 3">DD5b</strain>
    </source>
</reference>
<proteinExistence type="predicted"/>
<dbReference type="RefSeq" id="WP_064715065.1">
    <property type="nucleotide sequence ID" value="NZ_JMTM01000035.1"/>
</dbReference>
<dbReference type="Pfam" id="PF17761">
    <property type="entry name" value="DUF1016_N"/>
    <property type="match status" value="1"/>
</dbReference>
<organism evidence="2 3">
    <name type="scientific">Flavobacterium succinicans</name>
    <dbReference type="NCBI Taxonomy" id="29536"/>
    <lineage>
        <taxon>Bacteria</taxon>
        <taxon>Pseudomonadati</taxon>
        <taxon>Bacteroidota</taxon>
        <taxon>Flavobacteriia</taxon>
        <taxon>Flavobacteriales</taxon>
        <taxon>Flavobacteriaceae</taxon>
        <taxon>Flavobacterium</taxon>
    </lineage>
</organism>